<protein>
    <submittedName>
        <fullName evidence="2">Lipase family protein</fullName>
    </submittedName>
</protein>
<dbReference type="PANTHER" id="PTHR34853">
    <property type="match status" value="1"/>
</dbReference>
<dbReference type="Pfam" id="PF03583">
    <property type="entry name" value="LIP"/>
    <property type="match status" value="1"/>
</dbReference>
<dbReference type="InterPro" id="IPR029058">
    <property type="entry name" value="AB_hydrolase_fold"/>
</dbReference>
<dbReference type="InterPro" id="IPR005152">
    <property type="entry name" value="Lipase_secreted"/>
</dbReference>
<gene>
    <name evidence="2" type="ORF">QIS96_23940</name>
</gene>
<evidence type="ECO:0000313" key="2">
    <source>
        <dbReference type="EMBL" id="MDI3406851.1"/>
    </source>
</evidence>
<dbReference type="Proteomes" id="UP001223978">
    <property type="component" value="Unassembled WGS sequence"/>
</dbReference>
<accession>A0ABT6SF91</accession>
<dbReference type="EMBL" id="JASCIQ010000027">
    <property type="protein sequence ID" value="MDI3406851.1"/>
    <property type="molecule type" value="Genomic_DNA"/>
</dbReference>
<keyword evidence="1" id="KW-0732">Signal</keyword>
<feature type="signal peptide" evidence="1">
    <location>
        <begin position="1"/>
        <end position="24"/>
    </location>
</feature>
<keyword evidence="3" id="KW-1185">Reference proteome</keyword>
<dbReference type="SUPFAM" id="SSF53474">
    <property type="entry name" value="alpha/beta-Hydrolases"/>
    <property type="match status" value="1"/>
</dbReference>
<evidence type="ECO:0000256" key="1">
    <source>
        <dbReference type="SAM" id="SignalP"/>
    </source>
</evidence>
<dbReference type="RefSeq" id="WP_282544779.1">
    <property type="nucleotide sequence ID" value="NZ_JASCIQ010000027.1"/>
</dbReference>
<evidence type="ECO:0000313" key="3">
    <source>
        <dbReference type="Proteomes" id="UP001223978"/>
    </source>
</evidence>
<organism evidence="2 3">
    <name type="scientific">Streptomyces cavernicola</name>
    <dbReference type="NCBI Taxonomy" id="3043613"/>
    <lineage>
        <taxon>Bacteria</taxon>
        <taxon>Bacillati</taxon>
        <taxon>Actinomycetota</taxon>
        <taxon>Actinomycetes</taxon>
        <taxon>Kitasatosporales</taxon>
        <taxon>Streptomycetaceae</taxon>
        <taxon>Streptomyces</taxon>
    </lineage>
</organism>
<sequence>MVLRASSVRTATALALTAALTATAAPAASANAAQHSRPEPGTVVGAAPLDADLWVPGTGQAYRLTYTTTNADGRSAHSTGAVFIPKGEAPRGGWPVISWAHGTVGLGDDCTPSRVGSSAQERDLAYLAKWMEQGYAIVASDYVGLGTKGLMPYLDGRTTAHNIVDMVKAGRAFAGARLPESARLARKWVTVGQSQGGGAAIYTARHATEFGGPELDYRGAVGTGTPAYVERLVAAAGPSDEPSSPVSTAYGTYIFAALRDVHPELRIDSVLSRTGKKFIALAEKECLHPLEKRIAAAGVSSGDFLDRPVNEIPHFADTVRDYMGMPEDGFDKPFFMAHGTQDQDVPVTGTAAYADALTANGEPVTFRTYPTDHSGTMAASQPDTIPYVRELFAD</sequence>
<proteinExistence type="predicted"/>
<dbReference type="PIRSF" id="PIRSF029171">
    <property type="entry name" value="Esterase_LipA"/>
    <property type="match status" value="1"/>
</dbReference>
<name>A0ABT6SF91_9ACTN</name>
<comment type="caution">
    <text evidence="2">The sequence shown here is derived from an EMBL/GenBank/DDBJ whole genome shotgun (WGS) entry which is preliminary data.</text>
</comment>
<feature type="chain" id="PRO_5046430384" evidence="1">
    <location>
        <begin position="25"/>
        <end position="394"/>
    </location>
</feature>
<dbReference type="Gene3D" id="3.40.50.1820">
    <property type="entry name" value="alpha/beta hydrolase"/>
    <property type="match status" value="2"/>
</dbReference>
<reference evidence="2 3" key="1">
    <citation type="submission" date="2023-05" db="EMBL/GenBank/DDBJ databases">
        <title>Draft genome sequence of Streptomyces sp. B-S-A6 isolated from a cave soil in Thailand.</title>
        <authorList>
            <person name="Chamroensaksri N."/>
            <person name="Muangham S."/>
        </authorList>
    </citation>
    <scope>NUCLEOTIDE SEQUENCE [LARGE SCALE GENOMIC DNA]</scope>
    <source>
        <strain evidence="2 3">B-S-A6</strain>
    </source>
</reference>
<dbReference type="PANTHER" id="PTHR34853:SF1">
    <property type="entry name" value="LIPASE 5"/>
    <property type="match status" value="1"/>
</dbReference>